<dbReference type="EMBL" id="CM042882">
    <property type="protein sequence ID" value="KAI4384083.1"/>
    <property type="molecule type" value="Genomic_DNA"/>
</dbReference>
<dbReference type="Proteomes" id="UP001057402">
    <property type="component" value="Chromosome 3"/>
</dbReference>
<evidence type="ECO:0000313" key="1">
    <source>
        <dbReference type="EMBL" id="KAI4384083.1"/>
    </source>
</evidence>
<gene>
    <name evidence="1" type="ORF">MLD38_009850</name>
</gene>
<evidence type="ECO:0000313" key="2">
    <source>
        <dbReference type="Proteomes" id="UP001057402"/>
    </source>
</evidence>
<reference evidence="2" key="1">
    <citation type="journal article" date="2023" name="Front. Plant Sci.">
        <title>Chromosomal-level genome assembly of Melastoma candidum provides insights into trichome evolution.</title>
        <authorList>
            <person name="Zhong Y."/>
            <person name="Wu W."/>
            <person name="Sun C."/>
            <person name="Zou P."/>
            <person name="Liu Y."/>
            <person name="Dai S."/>
            <person name="Zhou R."/>
        </authorList>
    </citation>
    <scope>NUCLEOTIDE SEQUENCE [LARGE SCALE GENOMIC DNA]</scope>
</reference>
<keyword evidence="2" id="KW-1185">Reference proteome</keyword>
<organism evidence="1 2">
    <name type="scientific">Melastoma candidum</name>
    <dbReference type="NCBI Taxonomy" id="119954"/>
    <lineage>
        <taxon>Eukaryota</taxon>
        <taxon>Viridiplantae</taxon>
        <taxon>Streptophyta</taxon>
        <taxon>Embryophyta</taxon>
        <taxon>Tracheophyta</taxon>
        <taxon>Spermatophyta</taxon>
        <taxon>Magnoliopsida</taxon>
        <taxon>eudicotyledons</taxon>
        <taxon>Gunneridae</taxon>
        <taxon>Pentapetalae</taxon>
        <taxon>rosids</taxon>
        <taxon>malvids</taxon>
        <taxon>Myrtales</taxon>
        <taxon>Melastomataceae</taxon>
        <taxon>Melastomatoideae</taxon>
        <taxon>Melastomateae</taxon>
        <taxon>Melastoma</taxon>
    </lineage>
</organism>
<comment type="caution">
    <text evidence="1">The sequence shown here is derived from an EMBL/GenBank/DDBJ whole genome shotgun (WGS) entry which is preliminary data.</text>
</comment>
<accession>A0ACB9S0C9</accession>
<proteinExistence type="predicted"/>
<name>A0ACB9S0C9_9MYRT</name>
<protein>
    <submittedName>
        <fullName evidence="1">Uncharacterized protein</fullName>
    </submittedName>
</protein>
<sequence>MDRGVCRWMVDLSTWHPSPHEFSSALSLLPQSEHPSILRFVRMEDRKRALVSRLLQYILVFEVDGIPYRRIVIKRTPEGKPYLECDRNTAKFPSFNFNVSHQGDYVGIASEPVRLVGFDIVSYTKPDNESVEDFLQHFRSHFTSWEWGRILEIGNCEGRLIEFYRYWSLKEAYVKAVGTGVGFGLERLEFHHDGNWNGIYVKIDGKMSRDWRFRMIDLGERHCASVAVGPRSDDETNERVGEHQESVSLEGVDFVWRSVEELVVVLDKAR</sequence>